<dbReference type="PRINTS" id="PR01790">
    <property type="entry name" value="SMP30FAMILY"/>
</dbReference>
<dbReference type="RefSeq" id="WP_339585797.1">
    <property type="nucleotide sequence ID" value="NZ_JBBHJZ010000001.1"/>
</dbReference>
<dbReference type="PANTHER" id="PTHR10907:SF47">
    <property type="entry name" value="REGUCALCIN"/>
    <property type="match status" value="1"/>
</dbReference>
<dbReference type="Proteomes" id="UP001361239">
    <property type="component" value="Unassembled WGS sequence"/>
</dbReference>
<dbReference type="Pfam" id="PF08450">
    <property type="entry name" value="SGL"/>
    <property type="match status" value="1"/>
</dbReference>
<dbReference type="InterPro" id="IPR013658">
    <property type="entry name" value="SGL"/>
</dbReference>
<dbReference type="SUPFAM" id="SSF63829">
    <property type="entry name" value="Calcium-dependent phosphotriesterase"/>
    <property type="match status" value="1"/>
</dbReference>
<dbReference type="EC" id="3.1.1.99" evidence="3"/>
<keyword evidence="4" id="KW-1185">Reference proteome</keyword>
<keyword evidence="3" id="KW-0378">Hydrolase</keyword>
<dbReference type="InterPro" id="IPR005511">
    <property type="entry name" value="SMP-30"/>
</dbReference>
<evidence type="ECO:0000313" key="3">
    <source>
        <dbReference type="EMBL" id="MEJ5975868.1"/>
    </source>
</evidence>
<name>A0ABU8RS18_9SPHN</name>
<evidence type="ECO:0000256" key="1">
    <source>
        <dbReference type="ARBA" id="ARBA00008853"/>
    </source>
</evidence>
<dbReference type="GO" id="GO:0016787">
    <property type="term" value="F:hydrolase activity"/>
    <property type="evidence" value="ECO:0007669"/>
    <property type="project" value="UniProtKB-KW"/>
</dbReference>
<protein>
    <submittedName>
        <fullName evidence="3">SMP-30/gluconolactonase/LRE family protein</fullName>
        <ecNumber evidence="3">3.1.1.99</ecNumber>
    </submittedName>
</protein>
<feature type="domain" description="SMP-30/Gluconolactonase/LRE-like region" evidence="2">
    <location>
        <begin position="14"/>
        <end position="258"/>
    </location>
</feature>
<sequence length="292" mass="31718">MTEIRVAFDANNHLGETPLWSVAEQTLWWVNCEHEPELHRWHPGSGAHRIWPMPRRVGGFVFKASGGLLVALADGLYDFDPESGDLSLRAPSPFPEHVHLHDCACDRQGRFWIGGYDTRYISGKSSADAAWCRLDGDRLTPVVAGIHVANGLAFAPDGRTMYAVTSPTRLVEAFDLDPATGELANRRPFVTLGENEGFADGATVDAEGGYWFANVAAGALRRYRPDGTLDRIVRLPFSNPTKLAFGGPDLTTLYVTSTQIAMPPVTPPSVDNGSVFALEPGERGLPEVSFAG</sequence>
<dbReference type="InterPro" id="IPR011042">
    <property type="entry name" value="6-blade_b-propeller_TolB-like"/>
</dbReference>
<reference evidence="3 4" key="1">
    <citation type="submission" date="2024-03" db="EMBL/GenBank/DDBJ databases">
        <authorList>
            <person name="Jo J.-H."/>
        </authorList>
    </citation>
    <scope>NUCLEOTIDE SEQUENCE [LARGE SCALE GENOMIC DNA]</scope>
    <source>
        <strain evidence="3 4">PS1R-30</strain>
    </source>
</reference>
<gene>
    <name evidence="3" type="ORF">WG901_04430</name>
</gene>
<evidence type="ECO:0000259" key="2">
    <source>
        <dbReference type="Pfam" id="PF08450"/>
    </source>
</evidence>
<evidence type="ECO:0000313" key="4">
    <source>
        <dbReference type="Proteomes" id="UP001361239"/>
    </source>
</evidence>
<dbReference type="EMBL" id="JBBHJZ010000001">
    <property type="protein sequence ID" value="MEJ5975868.1"/>
    <property type="molecule type" value="Genomic_DNA"/>
</dbReference>
<proteinExistence type="inferred from homology"/>
<comment type="caution">
    <text evidence="3">The sequence shown here is derived from an EMBL/GenBank/DDBJ whole genome shotgun (WGS) entry which is preliminary data.</text>
</comment>
<organism evidence="3 4">
    <name type="scientific">Novosphingobium anseongense</name>
    <dbReference type="NCBI Taxonomy" id="3133436"/>
    <lineage>
        <taxon>Bacteria</taxon>
        <taxon>Pseudomonadati</taxon>
        <taxon>Pseudomonadota</taxon>
        <taxon>Alphaproteobacteria</taxon>
        <taxon>Sphingomonadales</taxon>
        <taxon>Sphingomonadaceae</taxon>
        <taxon>Novosphingobium</taxon>
    </lineage>
</organism>
<dbReference type="Gene3D" id="2.120.10.30">
    <property type="entry name" value="TolB, C-terminal domain"/>
    <property type="match status" value="1"/>
</dbReference>
<comment type="similarity">
    <text evidence="1">Belongs to the SMP-30/CGR1 family.</text>
</comment>
<dbReference type="PANTHER" id="PTHR10907">
    <property type="entry name" value="REGUCALCIN"/>
    <property type="match status" value="1"/>
</dbReference>
<accession>A0ABU8RS18</accession>